<keyword evidence="1" id="KW-0472">Membrane</keyword>
<dbReference type="Proteomes" id="UP000693970">
    <property type="component" value="Unassembled WGS sequence"/>
</dbReference>
<reference evidence="3" key="1">
    <citation type="journal article" date="2021" name="Sci. Rep.">
        <title>Diploid genomic architecture of Nitzschia inconspicua, an elite biomass production diatom.</title>
        <authorList>
            <person name="Oliver A."/>
            <person name="Podell S."/>
            <person name="Pinowska A."/>
            <person name="Traller J.C."/>
            <person name="Smith S.R."/>
            <person name="McClure R."/>
            <person name="Beliaev A."/>
            <person name="Bohutskyi P."/>
            <person name="Hill E.A."/>
            <person name="Rabines A."/>
            <person name="Zheng H."/>
            <person name="Allen L.Z."/>
            <person name="Kuo A."/>
            <person name="Grigoriev I.V."/>
            <person name="Allen A.E."/>
            <person name="Hazlebeck D."/>
            <person name="Allen E.E."/>
        </authorList>
    </citation>
    <scope>NUCLEOTIDE SEQUENCE</scope>
    <source>
        <strain evidence="3">Hildebrandi</strain>
    </source>
</reference>
<gene>
    <name evidence="2" type="ORF">IV203_011264</name>
    <name evidence="3" type="ORF">IV203_032068</name>
</gene>
<protein>
    <submittedName>
        <fullName evidence="3">Uncharacterized protein</fullName>
    </submittedName>
</protein>
<dbReference type="EMBL" id="JAGRRH010000069">
    <property type="protein sequence ID" value="KAG7337935.1"/>
    <property type="molecule type" value="Genomic_DNA"/>
</dbReference>
<reference evidence="3" key="2">
    <citation type="submission" date="2021-04" db="EMBL/GenBank/DDBJ databases">
        <authorList>
            <person name="Podell S."/>
        </authorList>
    </citation>
    <scope>NUCLEOTIDE SEQUENCE</scope>
    <source>
        <strain evidence="3">Hildebrandi</strain>
    </source>
</reference>
<comment type="caution">
    <text evidence="3">The sequence shown here is derived from an EMBL/GenBank/DDBJ whole genome shotgun (WGS) entry which is preliminary data.</text>
</comment>
<organism evidence="3 4">
    <name type="scientific">Nitzschia inconspicua</name>
    <dbReference type="NCBI Taxonomy" id="303405"/>
    <lineage>
        <taxon>Eukaryota</taxon>
        <taxon>Sar</taxon>
        <taxon>Stramenopiles</taxon>
        <taxon>Ochrophyta</taxon>
        <taxon>Bacillariophyta</taxon>
        <taxon>Bacillariophyceae</taxon>
        <taxon>Bacillariophycidae</taxon>
        <taxon>Bacillariales</taxon>
        <taxon>Bacillariaceae</taxon>
        <taxon>Nitzschia</taxon>
    </lineage>
</organism>
<keyword evidence="1" id="KW-0812">Transmembrane</keyword>
<name>A0A9K3Q3N3_9STRA</name>
<feature type="transmembrane region" description="Helical" evidence="1">
    <location>
        <begin position="21"/>
        <end position="46"/>
    </location>
</feature>
<keyword evidence="1" id="KW-1133">Transmembrane helix</keyword>
<proteinExistence type="predicted"/>
<evidence type="ECO:0000313" key="3">
    <source>
        <dbReference type="EMBL" id="KAG7369325.1"/>
    </source>
</evidence>
<evidence type="ECO:0000313" key="4">
    <source>
        <dbReference type="Proteomes" id="UP000693970"/>
    </source>
</evidence>
<evidence type="ECO:0000313" key="2">
    <source>
        <dbReference type="EMBL" id="KAG7337935.1"/>
    </source>
</evidence>
<accession>A0A9K3Q3N3</accession>
<dbReference type="EMBL" id="JAGRRH010000006">
    <property type="protein sequence ID" value="KAG7369325.1"/>
    <property type="molecule type" value="Genomic_DNA"/>
</dbReference>
<dbReference type="AlphaFoldDB" id="A0A9K3Q3N3"/>
<keyword evidence="4" id="KW-1185">Reference proteome</keyword>
<sequence>MKNFKQIGFYVALNICAKRLAAIWISAGVSIAIQLIGIACSAWSIFATFVKASDGDCFKTLFNSCETGKPPKGSDCNSFNPCTTDTYVCENDISYCSHTPVQCLFGTSCDQSDGSCKPDDGLVPCVAVIDEDDSFGSPNQYQLWESFRQAYPVRPFRLLVPNPEGGVTIPSNFQEDPYTVVRFDVVRDYGRNYDAEDWMSLCGLQDYDGKTTSVGFVGLFLDDSGSLKKSEVIAFLARTTERNIQVKEVVNGNENWI</sequence>
<evidence type="ECO:0000256" key="1">
    <source>
        <dbReference type="SAM" id="Phobius"/>
    </source>
</evidence>